<organism evidence="2 3">
    <name type="scientific">Acrobeloides nanus</name>
    <dbReference type="NCBI Taxonomy" id="290746"/>
    <lineage>
        <taxon>Eukaryota</taxon>
        <taxon>Metazoa</taxon>
        <taxon>Ecdysozoa</taxon>
        <taxon>Nematoda</taxon>
        <taxon>Chromadorea</taxon>
        <taxon>Rhabditida</taxon>
        <taxon>Tylenchina</taxon>
        <taxon>Cephalobomorpha</taxon>
        <taxon>Cephaloboidea</taxon>
        <taxon>Cephalobidae</taxon>
        <taxon>Acrobeloides</taxon>
    </lineage>
</organism>
<feature type="compositionally biased region" description="Polar residues" evidence="1">
    <location>
        <begin position="11"/>
        <end position="37"/>
    </location>
</feature>
<proteinExistence type="predicted"/>
<feature type="region of interest" description="Disordered" evidence="1">
    <location>
        <begin position="11"/>
        <end position="55"/>
    </location>
</feature>
<dbReference type="WBParaSite" id="ACRNAN_scaffold1445.g8992.t1">
    <property type="protein sequence ID" value="ACRNAN_scaffold1445.g8992.t1"/>
    <property type="gene ID" value="ACRNAN_scaffold1445.g8992"/>
</dbReference>
<keyword evidence="2" id="KW-1185">Reference proteome</keyword>
<reference evidence="3" key="1">
    <citation type="submission" date="2022-11" db="UniProtKB">
        <authorList>
            <consortium name="WormBaseParasite"/>
        </authorList>
    </citation>
    <scope>IDENTIFICATION</scope>
</reference>
<dbReference type="AlphaFoldDB" id="A0A914CTH4"/>
<accession>A0A914CTH4</accession>
<sequence length="244" mass="28465">MVKLRRRRNLLVSNMHKTNTTKGIRTSKQTRSTSQKQPRALKAAKTPSDKNHQQNLKRAIPKLPECEISVEELDQQYMKILKEELLKEFVNTSFTKNPITKYTGKSSTNGKYSIIDIQKNGKWFRQLSFHSNSMFIQSECSLKLTVDPDELSVPYHRNMIASLKHYCLNEEGLLLMNLVARDDQTRTNVKNNIAKVFPKVIIGSDKEDINEVVICPLYMPKKFEQFEERVWIQDKDQRKNSMKT</sequence>
<evidence type="ECO:0000313" key="3">
    <source>
        <dbReference type="WBParaSite" id="ACRNAN_scaffold1445.g8992.t1"/>
    </source>
</evidence>
<protein>
    <submittedName>
        <fullName evidence="3">Uncharacterized protein</fullName>
    </submittedName>
</protein>
<evidence type="ECO:0000256" key="1">
    <source>
        <dbReference type="SAM" id="MobiDB-lite"/>
    </source>
</evidence>
<evidence type="ECO:0000313" key="2">
    <source>
        <dbReference type="Proteomes" id="UP000887540"/>
    </source>
</evidence>
<dbReference type="Proteomes" id="UP000887540">
    <property type="component" value="Unplaced"/>
</dbReference>
<name>A0A914CTH4_9BILA</name>